<dbReference type="RefSeq" id="WP_188462380.1">
    <property type="nucleotide sequence ID" value="NZ_BMEC01000005.1"/>
</dbReference>
<comment type="caution">
    <text evidence="1">The sequence shown here is derived from an EMBL/GenBank/DDBJ whole genome shotgun (WGS) entry which is preliminary data.</text>
</comment>
<evidence type="ECO:0000313" key="2">
    <source>
        <dbReference type="Proteomes" id="UP000636010"/>
    </source>
</evidence>
<protein>
    <recommendedName>
        <fullName evidence="3">Peptidase M1 membrane alanine aminopeptidase domain-containing protein</fullName>
    </recommendedName>
</protein>
<evidence type="ECO:0000313" key="1">
    <source>
        <dbReference type="EMBL" id="GGC32358.1"/>
    </source>
</evidence>
<dbReference type="SUPFAM" id="SSF55486">
    <property type="entry name" value="Metalloproteases ('zincins'), catalytic domain"/>
    <property type="match status" value="1"/>
</dbReference>
<reference evidence="2" key="1">
    <citation type="journal article" date="2019" name="Int. J. Syst. Evol. Microbiol.">
        <title>The Global Catalogue of Microorganisms (GCM) 10K type strain sequencing project: providing services to taxonomists for standard genome sequencing and annotation.</title>
        <authorList>
            <consortium name="The Broad Institute Genomics Platform"/>
            <consortium name="The Broad Institute Genome Sequencing Center for Infectious Disease"/>
            <person name="Wu L."/>
            <person name="Ma J."/>
        </authorList>
    </citation>
    <scope>NUCLEOTIDE SEQUENCE [LARGE SCALE GENOMIC DNA]</scope>
    <source>
        <strain evidence="2">CGMCC 1.10832</strain>
    </source>
</reference>
<evidence type="ECO:0008006" key="3">
    <source>
        <dbReference type="Google" id="ProtNLM"/>
    </source>
</evidence>
<dbReference type="InterPro" id="IPR027268">
    <property type="entry name" value="Peptidase_M4/M1_CTD_sf"/>
</dbReference>
<accession>A0ABQ1M359</accession>
<name>A0ABQ1M359_9BACT</name>
<dbReference type="EMBL" id="BMEC01000005">
    <property type="protein sequence ID" value="GGC32358.1"/>
    <property type="molecule type" value="Genomic_DNA"/>
</dbReference>
<organism evidence="1 2">
    <name type="scientific">Marivirga lumbricoides</name>
    <dbReference type="NCBI Taxonomy" id="1046115"/>
    <lineage>
        <taxon>Bacteria</taxon>
        <taxon>Pseudomonadati</taxon>
        <taxon>Bacteroidota</taxon>
        <taxon>Cytophagia</taxon>
        <taxon>Cytophagales</taxon>
        <taxon>Marivirgaceae</taxon>
        <taxon>Marivirga</taxon>
    </lineage>
</organism>
<dbReference type="Gene3D" id="1.10.390.10">
    <property type="entry name" value="Neutral Protease Domain 2"/>
    <property type="match status" value="1"/>
</dbReference>
<sequence length="417" mass="47887">MNLIAKALASFILLFLSILPRPSIASDLKPFYELHVSIKPEAGSADVALKLDVPVNLLMGDSLSFLFSADAQVAQLNGDHLSSYNKEEAGPGLSFYTLKFKDFPMDIVSISMKYTVTIPADHQVNRITKDWIELNIDSFWHPVLTSFSRFHYQLTTDLDKSYRILTGDDVKSIGKRTKQRVIESVIPRIDISFSASKHFYSIEGNYSSIYTTNSFTNLDSLLMFSERAISFLKGYIKRPDDFKQERIVVESPRKEVGYARENYVVLSKLNGMDSVYLSRFLAHEFAHFWFSTANSQSQDHWLNESFAEFVSMIFVREAYGEAVYEADLQNKLQRVKGDPRSLDSFRGRPSHLAMYFTGPLILHYFEEFVGKEQFQMLIQEMINQRISTTENLLVLVREQLGTAAEEKLIQLRAREFE</sequence>
<gene>
    <name evidence="1" type="ORF">GCM10011506_17290</name>
</gene>
<proteinExistence type="predicted"/>
<dbReference type="Proteomes" id="UP000636010">
    <property type="component" value="Unassembled WGS sequence"/>
</dbReference>
<keyword evidence="2" id="KW-1185">Reference proteome</keyword>